<evidence type="ECO:0000313" key="3">
    <source>
        <dbReference type="Proteomes" id="UP000243459"/>
    </source>
</evidence>
<name>A0A5P1EEX4_ASPOF</name>
<keyword evidence="3" id="KW-1185">Reference proteome</keyword>
<evidence type="ECO:0000313" key="2">
    <source>
        <dbReference type="EMBL" id="ONK64426.1"/>
    </source>
</evidence>
<reference evidence="3" key="1">
    <citation type="journal article" date="2017" name="Nat. Commun.">
        <title>The asparagus genome sheds light on the origin and evolution of a young Y chromosome.</title>
        <authorList>
            <person name="Harkess A."/>
            <person name="Zhou J."/>
            <person name="Xu C."/>
            <person name="Bowers J.E."/>
            <person name="Van der Hulst R."/>
            <person name="Ayyampalayam S."/>
            <person name="Mercati F."/>
            <person name="Riccardi P."/>
            <person name="McKain M.R."/>
            <person name="Kakrana A."/>
            <person name="Tang H."/>
            <person name="Ray J."/>
            <person name="Groenendijk J."/>
            <person name="Arikit S."/>
            <person name="Mathioni S.M."/>
            <person name="Nakano M."/>
            <person name="Shan H."/>
            <person name="Telgmann-Rauber A."/>
            <person name="Kanno A."/>
            <person name="Yue Z."/>
            <person name="Chen H."/>
            <person name="Li W."/>
            <person name="Chen Y."/>
            <person name="Xu X."/>
            <person name="Zhang Y."/>
            <person name="Luo S."/>
            <person name="Chen H."/>
            <person name="Gao J."/>
            <person name="Mao Z."/>
            <person name="Pires J.C."/>
            <person name="Luo M."/>
            <person name="Kudrna D."/>
            <person name="Wing R.A."/>
            <person name="Meyers B.C."/>
            <person name="Yi K."/>
            <person name="Kong H."/>
            <person name="Lavrijsen P."/>
            <person name="Sunseri F."/>
            <person name="Falavigna A."/>
            <person name="Ye Y."/>
            <person name="Leebens-Mack J.H."/>
            <person name="Chen G."/>
        </authorList>
    </citation>
    <scope>NUCLEOTIDE SEQUENCE [LARGE SCALE GENOMIC DNA]</scope>
    <source>
        <strain evidence="3">cv. DH0086</strain>
    </source>
</reference>
<gene>
    <name evidence="2" type="ORF">A4U43_C07F25770</name>
</gene>
<proteinExistence type="predicted"/>
<protein>
    <submittedName>
        <fullName evidence="2">Uncharacterized protein</fullName>
    </submittedName>
</protein>
<dbReference type="Gramene" id="ONK64426">
    <property type="protein sequence ID" value="ONK64426"/>
    <property type="gene ID" value="A4U43_C07F25770"/>
</dbReference>
<dbReference type="PANTHER" id="PTHR33696:SF3">
    <property type="entry name" value="FLZ-TYPE DOMAIN-CONTAINING PROTEIN"/>
    <property type="match status" value="1"/>
</dbReference>
<evidence type="ECO:0000256" key="1">
    <source>
        <dbReference type="SAM" id="MobiDB-lite"/>
    </source>
</evidence>
<dbReference type="EMBL" id="CM007387">
    <property type="protein sequence ID" value="ONK64426.1"/>
    <property type="molecule type" value="Genomic_DNA"/>
</dbReference>
<dbReference type="PANTHER" id="PTHR33696">
    <property type="entry name" value="T22J18.15-RELATED"/>
    <property type="match status" value="1"/>
</dbReference>
<feature type="compositionally biased region" description="Basic and acidic residues" evidence="1">
    <location>
        <begin position="33"/>
        <end position="44"/>
    </location>
</feature>
<accession>A0A5P1EEX4</accession>
<sequence>MSHPKPNLCSSTALSPKSVPFLWEEQPGISKQEFPRKESREENAAPRLPVPPPSPNLSTDSSYFPSLFCHFNSLAKIIHGNRSTRKEDPFVAAYLECTKSVKKSKEKRRYSGLRFFNCKPTVGGVREDAIVSLSRSRVLHERGT</sequence>
<dbReference type="Proteomes" id="UP000243459">
    <property type="component" value="Chromosome 7"/>
</dbReference>
<feature type="region of interest" description="Disordered" evidence="1">
    <location>
        <begin position="26"/>
        <end position="57"/>
    </location>
</feature>
<dbReference type="AlphaFoldDB" id="A0A5P1EEX4"/>
<organism evidence="2 3">
    <name type="scientific">Asparagus officinalis</name>
    <name type="common">Garden asparagus</name>
    <dbReference type="NCBI Taxonomy" id="4686"/>
    <lineage>
        <taxon>Eukaryota</taxon>
        <taxon>Viridiplantae</taxon>
        <taxon>Streptophyta</taxon>
        <taxon>Embryophyta</taxon>
        <taxon>Tracheophyta</taxon>
        <taxon>Spermatophyta</taxon>
        <taxon>Magnoliopsida</taxon>
        <taxon>Liliopsida</taxon>
        <taxon>Asparagales</taxon>
        <taxon>Asparagaceae</taxon>
        <taxon>Asparagoideae</taxon>
        <taxon>Asparagus</taxon>
    </lineage>
</organism>